<dbReference type="SUPFAM" id="SSF48056">
    <property type="entry name" value="Di-copper centre-containing domain"/>
    <property type="match status" value="4"/>
</dbReference>
<keyword evidence="12" id="KW-1185">Reference proteome</keyword>
<dbReference type="PROSITE" id="PS00497">
    <property type="entry name" value="TYROSINASE_1"/>
    <property type="match status" value="2"/>
</dbReference>
<gene>
    <name evidence="11" type="ORF">Cgig2_028921</name>
</gene>
<comment type="similarity">
    <text evidence="2">Belongs to the tyrosinase family.</text>
</comment>
<dbReference type="FunFam" id="1.10.1280.10:FF:000007">
    <property type="entry name" value="Polyphenol oxidase, chloroplastic"/>
    <property type="match status" value="2"/>
</dbReference>
<evidence type="ECO:0000256" key="5">
    <source>
        <dbReference type="ARBA" id="ARBA00023002"/>
    </source>
</evidence>
<dbReference type="Pfam" id="PF00264">
    <property type="entry name" value="Tyrosinase"/>
    <property type="match status" value="2"/>
</dbReference>
<evidence type="ECO:0000256" key="3">
    <source>
        <dbReference type="ARBA" id="ARBA00022723"/>
    </source>
</evidence>
<dbReference type="InterPro" id="IPR002227">
    <property type="entry name" value="Tyrosinase_Cu-bd"/>
</dbReference>
<feature type="domain" description="Tyrosinase copper-binding" evidence="10">
    <location>
        <begin position="661"/>
        <end position="672"/>
    </location>
</feature>
<proteinExistence type="inferred from homology"/>
<dbReference type="InterPro" id="IPR050316">
    <property type="entry name" value="Tyrosinase/Hemocyanin"/>
</dbReference>
<feature type="region of interest" description="Disordered" evidence="8">
    <location>
        <begin position="744"/>
        <end position="768"/>
    </location>
</feature>
<reference evidence="11" key="1">
    <citation type="submission" date="2022-04" db="EMBL/GenBank/DDBJ databases">
        <title>Carnegiea gigantea Genome sequencing and assembly v2.</title>
        <authorList>
            <person name="Copetti D."/>
            <person name="Sanderson M.J."/>
            <person name="Burquez A."/>
            <person name="Wojciechowski M.F."/>
        </authorList>
    </citation>
    <scope>NUCLEOTIDE SEQUENCE</scope>
    <source>
        <strain evidence="11">SGP5-SGP5p</strain>
        <tissue evidence="11">Aerial part</tissue>
    </source>
</reference>
<keyword evidence="4" id="KW-0883">Thioether bond</keyword>
<dbReference type="Pfam" id="PF12142">
    <property type="entry name" value="PPO1_DWL"/>
    <property type="match status" value="3"/>
</dbReference>
<name>A0A9Q1KS40_9CARY</name>
<feature type="region of interest" description="Disordered" evidence="8">
    <location>
        <begin position="221"/>
        <end position="315"/>
    </location>
</feature>
<comment type="cofactor">
    <cofactor evidence="1">
        <name>Cu(2+)</name>
        <dbReference type="ChEBI" id="CHEBI:29036"/>
    </cofactor>
</comment>
<dbReference type="Pfam" id="PF12143">
    <property type="entry name" value="PPO1_KFDV"/>
    <property type="match status" value="3"/>
</dbReference>
<protein>
    <recommendedName>
        <fullName evidence="9 10">Tyrosinase copper-binding domain-containing protein</fullName>
    </recommendedName>
</protein>
<dbReference type="PRINTS" id="PR00092">
    <property type="entry name" value="TYROSINASE"/>
</dbReference>
<dbReference type="GO" id="GO:0004097">
    <property type="term" value="F:catechol oxidase activity"/>
    <property type="evidence" value="ECO:0007669"/>
    <property type="project" value="InterPro"/>
</dbReference>
<keyword evidence="6" id="KW-0186">Copper</keyword>
<evidence type="ECO:0000259" key="9">
    <source>
        <dbReference type="PROSITE" id="PS00497"/>
    </source>
</evidence>
<dbReference type="Gene3D" id="1.10.1280.10">
    <property type="entry name" value="Di-copper center containing domain from catechol oxidase"/>
    <property type="match status" value="4"/>
</dbReference>
<evidence type="ECO:0000259" key="10">
    <source>
        <dbReference type="PROSITE" id="PS00498"/>
    </source>
</evidence>
<evidence type="ECO:0000256" key="6">
    <source>
        <dbReference type="ARBA" id="ARBA00023008"/>
    </source>
</evidence>
<dbReference type="InterPro" id="IPR022739">
    <property type="entry name" value="Polyphenol_oxidase_cen"/>
</dbReference>
<dbReference type="EMBL" id="JAKOGI010000033">
    <property type="protein sequence ID" value="KAJ8448045.1"/>
    <property type="molecule type" value="Genomic_DNA"/>
</dbReference>
<organism evidence="11 12">
    <name type="scientific">Carnegiea gigantea</name>
    <dbReference type="NCBI Taxonomy" id="171969"/>
    <lineage>
        <taxon>Eukaryota</taxon>
        <taxon>Viridiplantae</taxon>
        <taxon>Streptophyta</taxon>
        <taxon>Embryophyta</taxon>
        <taxon>Tracheophyta</taxon>
        <taxon>Spermatophyta</taxon>
        <taxon>Magnoliopsida</taxon>
        <taxon>eudicotyledons</taxon>
        <taxon>Gunneridae</taxon>
        <taxon>Pentapetalae</taxon>
        <taxon>Caryophyllales</taxon>
        <taxon>Cactineae</taxon>
        <taxon>Cactaceae</taxon>
        <taxon>Cactoideae</taxon>
        <taxon>Echinocereeae</taxon>
        <taxon>Carnegiea</taxon>
    </lineage>
</organism>
<feature type="domain" description="Tyrosinase copper-binding" evidence="10">
    <location>
        <begin position="1259"/>
        <end position="1270"/>
    </location>
</feature>
<dbReference type="OrthoDB" id="6132182at2759"/>
<feature type="domain" description="Tyrosinase copper-binding" evidence="9">
    <location>
        <begin position="502"/>
        <end position="519"/>
    </location>
</feature>
<evidence type="ECO:0000256" key="2">
    <source>
        <dbReference type="ARBA" id="ARBA00009928"/>
    </source>
</evidence>
<evidence type="ECO:0000256" key="1">
    <source>
        <dbReference type="ARBA" id="ARBA00001973"/>
    </source>
</evidence>
<evidence type="ECO:0000256" key="8">
    <source>
        <dbReference type="SAM" id="MobiDB-lite"/>
    </source>
</evidence>
<keyword evidence="7" id="KW-1015">Disulfide bond</keyword>
<keyword evidence="3" id="KW-0479">Metal-binding</keyword>
<evidence type="ECO:0000256" key="7">
    <source>
        <dbReference type="ARBA" id="ARBA00023157"/>
    </source>
</evidence>
<dbReference type="InterPro" id="IPR008922">
    <property type="entry name" value="Di-copper_centre_dom_sf"/>
</dbReference>
<dbReference type="GO" id="GO:0046872">
    <property type="term" value="F:metal ion binding"/>
    <property type="evidence" value="ECO:0007669"/>
    <property type="project" value="UniProtKB-KW"/>
</dbReference>
<evidence type="ECO:0000256" key="4">
    <source>
        <dbReference type="ARBA" id="ARBA00022784"/>
    </source>
</evidence>
<feature type="compositionally biased region" description="Low complexity" evidence="8">
    <location>
        <begin position="393"/>
        <end position="403"/>
    </location>
</feature>
<comment type="caution">
    <text evidence="11">The sequence shown here is derived from an EMBL/GenBank/DDBJ whole genome shotgun (WGS) entry which is preliminary data.</text>
</comment>
<feature type="region of interest" description="Disordered" evidence="8">
    <location>
        <begin position="393"/>
        <end position="426"/>
    </location>
</feature>
<feature type="compositionally biased region" description="Polar residues" evidence="8">
    <location>
        <begin position="233"/>
        <end position="257"/>
    </location>
</feature>
<dbReference type="PROSITE" id="PS00498">
    <property type="entry name" value="TYROSINASE_2"/>
    <property type="match status" value="2"/>
</dbReference>
<dbReference type="Proteomes" id="UP001153076">
    <property type="component" value="Unassembled WGS sequence"/>
</dbReference>
<accession>A0A9Q1KS40</accession>
<evidence type="ECO:0000313" key="12">
    <source>
        <dbReference type="Proteomes" id="UP001153076"/>
    </source>
</evidence>
<feature type="domain" description="Tyrosinase copper-binding" evidence="9">
    <location>
        <begin position="1102"/>
        <end position="1119"/>
    </location>
</feature>
<sequence>MASMASLTTVTAAISSATEISNSLFPKASQLSISKCRSRLQMSKIACKVAKNDDQNPRTTHEGNTSNKMDRRNMLIRLGGLCGAATTLGGAPTSFVTPIATPDLAKCGPADRPPNVIGDQNCCPPRATNIIDFTPPSHFSTLRVRPAAHSVDSQYLQKFTRAISLMKALPASSNKDFTDSDWLHASFIFYDENEQAVRLKVKDCSDTKKLGYTYQNVDLPWKNSRPTTRRSRGVTTPSSSSPKTANAMTSPSTSTVTFPRPLDSMIRADVQRPKKSKSKKAAEDRGAGCGGGAPKKQRSFVNVPHKHRHGDQSKKMKTTLSLGLTDLIGDFGADDDETVTVTLVARVARNDDPNPKITHEETGANKLDRRNLIIGLGGLCGVATSLGGAPATSAAPITTPDPARCGPARLPSNAQGDRNCCPPGTTNVIDFTPPSTATPRIRPPAHMVDGEYLQKFTRAMSLMKALPDSDPRSFSQQAKVHCAYCSEGYRQAGFPTRILQVHESWLFLPFHRYYLYFFEKILGKLINDPTFAIPFWNWDHPDGMRMPTIYTDRNSSLYDPRRDNAHQPPTVVDLNYDGFDDTSIPNDQIVPANLTVMYRQMVSNARTATLFLGQPYRAGDGFPRGRGSLENVPHGPVHVWTGDRNQPNLEDMGNFYSAGRDPIFFAHHSNLDRLWSVWKTLGSNRETDFTDTDWLNASFIFYDENAQAVRVRVRDCLDTRRLGYTYQNVDLPWLDAAPTARRSRATTLSSSPNKDDKAMTPPSSSSTITFPRSLESVIRTNIKRPKKSRSKKDKEAAEEVLVVDLELHHDEYVKFDVYVNDEDDIPSKEMQVKTEYAGSFVNVPHKPKDAEHAMQMSTSLRLGLTELIEVLGADDDEGVVIAKAIGLLDTLLASQVTTMASLTPTIATTISTSTEISNPFFPKTSQLSISRCRTRHTIRKISCKVTKNDDQHPKTTCEGDANGKLDRRNMLLGLGGLCVAPTTLGVAPTTFATPIAAPIMAQCGPADLPPGAQGDPNCCPPVAQSIIDFSLPSTPPNTVRVRPPAHSVDSEYLQKFTRAISLMKALPDSDPRSFRQQAKVHCAYCNGGYHQVGFPDLDLQVHGSWLFLPFHRFYLYFFERILGKLIDDPTFAIPFWNWDNTPGMQMPAIYTDPSSPLYDSERDGAHQPPTIADLNFDGEDTDISNNDLISANLTVMYRQMVSNAKTAKLFLGQPYRAGGFPRGGGSLENVPHGPIHVWAGDRNQPNLEDMGNFYSAARDPIFYAHHANIDRLWSVWKDQDKSKRMTDFTDSDWLNASFIFYDENGQAVRVQVKDCLDTKKLGYTYQDVDLPWLKSQPIPKRSRLSTLFSKPKPAKATTTTTSPIKFPKPLDSVIRTDIKRPKKSRSKKEKKEAEEVLVVEVELQKSNVYVKFDVYVNDEDDIPSKKTRVKTEYAGSFVNVPHKHKHDKESKKMKTTLRLGLTDLIEDLGADDDEGVTVTLVPRSGKDVIVIKDVKIEFAS</sequence>
<dbReference type="InterPro" id="IPR022740">
    <property type="entry name" value="Polyphenol_oxidase_C"/>
</dbReference>
<keyword evidence="5" id="KW-0560">Oxidoreductase</keyword>
<evidence type="ECO:0000313" key="11">
    <source>
        <dbReference type="EMBL" id="KAJ8448045.1"/>
    </source>
</evidence>
<dbReference type="PANTHER" id="PTHR11474:SF76">
    <property type="entry name" value="SHKT DOMAIN-CONTAINING PROTEIN"/>
    <property type="match status" value="1"/>
</dbReference>
<dbReference type="PANTHER" id="PTHR11474">
    <property type="entry name" value="TYROSINASE FAMILY MEMBER"/>
    <property type="match status" value="1"/>
</dbReference>